<dbReference type="HOGENOM" id="CLU_149308_1_0_2"/>
<reference evidence="1 2" key="1">
    <citation type="journal article" date="2013" name="PLoS ONE">
        <title>Assembly-driven community genomics of a hypersaline microbial ecosystem.</title>
        <authorList>
            <person name="Podell S."/>
            <person name="Ugalde J.A."/>
            <person name="Narasingarao P."/>
            <person name="Banfield J.F."/>
            <person name="Heidelberg K.B."/>
            <person name="Allen E.E."/>
        </authorList>
    </citation>
    <scope>NUCLEOTIDE SEQUENCE [LARGE SCALE GENOMIC DNA]</scope>
    <source>
        <strain evidence="2">J07HQW1</strain>
    </source>
</reference>
<accession>U1N4Y0</accession>
<proteinExistence type="predicted"/>
<evidence type="ECO:0008006" key="3">
    <source>
        <dbReference type="Google" id="ProtNLM"/>
    </source>
</evidence>
<protein>
    <recommendedName>
        <fullName evidence="3">HNH endonuclease</fullName>
    </recommendedName>
</protein>
<dbReference type="STRING" id="1238424.J07HQW1_01689"/>
<dbReference type="Proteomes" id="UP000030649">
    <property type="component" value="Unassembled WGS sequence"/>
</dbReference>
<gene>
    <name evidence="1" type="ORF">J07HQW1_01689</name>
</gene>
<sequence length="103" mass="12067">MSTTCALCRRIIPDERLQDPQAVQEHHLRPEERAESPTVMVCRPCHKQIHALFTNDELRSEYDTINALRSASRLAEYLSWIRGTNRLDINVETSNHVRQQQNR</sequence>
<organism evidence="1 2">
    <name type="scientific">Haloquadratum walsbyi J07HQW1</name>
    <dbReference type="NCBI Taxonomy" id="1238424"/>
    <lineage>
        <taxon>Archaea</taxon>
        <taxon>Methanobacteriati</taxon>
        <taxon>Methanobacteriota</taxon>
        <taxon>Stenosarchaea group</taxon>
        <taxon>Halobacteria</taxon>
        <taxon>Halobacteriales</taxon>
        <taxon>Haloferacaceae</taxon>
        <taxon>Haloquadratum</taxon>
    </lineage>
</organism>
<evidence type="ECO:0000313" key="1">
    <source>
        <dbReference type="EMBL" id="ERG91655.1"/>
    </source>
</evidence>
<name>U1N4Y0_9EURY</name>
<dbReference type="EMBL" id="KE356560">
    <property type="protein sequence ID" value="ERG91655.1"/>
    <property type="molecule type" value="Genomic_DNA"/>
</dbReference>
<evidence type="ECO:0000313" key="2">
    <source>
        <dbReference type="Proteomes" id="UP000030649"/>
    </source>
</evidence>
<dbReference type="AlphaFoldDB" id="U1N4Y0"/>